<evidence type="ECO:0000259" key="3">
    <source>
        <dbReference type="Pfam" id="PF04840"/>
    </source>
</evidence>
<protein>
    <recommendedName>
        <fullName evidence="7">Vacuolar protein sorting-associated protein 16 homolog</fullName>
    </recommendedName>
</protein>
<accession>A0A5A8D507</accession>
<dbReference type="Pfam" id="PF04841">
    <property type="entry name" value="Vps16_N"/>
    <property type="match status" value="2"/>
</dbReference>
<feature type="region of interest" description="Disordered" evidence="2">
    <location>
        <begin position="713"/>
        <end position="734"/>
    </location>
</feature>
<proteinExistence type="inferred from homology"/>
<dbReference type="InterPro" id="IPR006926">
    <property type="entry name" value="Vps16_N"/>
</dbReference>
<name>A0A5A8D507_CAFRO</name>
<evidence type="ECO:0000256" key="1">
    <source>
        <dbReference type="ARBA" id="ARBA00009250"/>
    </source>
</evidence>
<dbReference type="InterPro" id="IPR016534">
    <property type="entry name" value="VPS16"/>
</dbReference>
<dbReference type="EMBL" id="VLTM01000059">
    <property type="protein sequence ID" value="KAA0159021.1"/>
    <property type="molecule type" value="Genomic_DNA"/>
</dbReference>
<dbReference type="InterPro" id="IPR038132">
    <property type="entry name" value="Vps16_C_sf"/>
</dbReference>
<dbReference type="PANTHER" id="PTHR12811:SF0">
    <property type="entry name" value="VACUOLAR PROTEIN SORTING-ASSOCIATED PROTEIN 16 HOMOLOG"/>
    <property type="match status" value="1"/>
</dbReference>
<reference evidence="5 6" key="1">
    <citation type="submission" date="2019-07" db="EMBL/GenBank/DDBJ databases">
        <title>Genomes of Cafeteria roenbergensis.</title>
        <authorList>
            <person name="Fischer M.G."/>
            <person name="Hackl T."/>
            <person name="Roman M."/>
        </authorList>
    </citation>
    <scope>NUCLEOTIDE SEQUENCE [LARGE SCALE GENOMIC DNA]</scope>
    <source>
        <strain evidence="5 6">Cflag</strain>
    </source>
</reference>
<dbReference type="GO" id="GO:0006886">
    <property type="term" value="P:intracellular protein transport"/>
    <property type="evidence" value="ECO:0007669"/>
    <property type="project" value="InterPro"/>
</dbReference>
<dbReference type="GO" id="GO:0005768">
    <property type="term" value="C:endosome"/>
    <property type="evidence" value="ECO:0007669"/>
    <property type="project" value="TreeGrafter"/>
</dbReference>
<dbReference type="GO" id="GO:0005765">
    <property type="term" value="C:lysosomal membrane"/>
    <property type="evidence" value="ECO:0007669"/>
    <property type="project" value="TreeGrafter"/>
</dbReference>
<dbReference type="GO" id="GO:0030897">
    <property type="term" value="C:HOPS complex"/>
    <property type="evidence" value="ECO:0007669"/>
    <property type="project" value="TreeGrafter"/>
</dbReference>
<dbReference type="InterPro" id="IPR006925">
    <property type="entry name" value="Vps16_C"/>
</dbReference>
<feature type="domain" description="Vps16 N-terminal" evidence="4">
    <location>
        <begin position="45"/>
        <end position="166"/>
    </location>
</feature>
<evidence type="ECO:0008006" key="7">
    <source>
        <dbReference type="Google" id="ProtNLM"/>
    </source>
</evidence>
<feature type="domain" description="Vps16 C-terminal" evidence="3">
    <location>
        <begin position="633"/>
        <end position="703"/>
    </location>
</feature>
<dbReference type="PIRSF" id="PIRSF007949">
    <property type="entry name" value="VPS16"/>
    <property type="match status" value="1"/>
</dbReference>
<dbReference type="AlphaFoldDB" id="A0A5A8D507"/>
<dbReference type="Gene3D" id="1.10.150.780">
    <property type="entry name" value="Vps16, C-terminal region"/>
    <property type="match status" value="1"/>
</dbReference>
<evidence type="ECO:0000256" key="2">
    <source>
        <dbReference type="SAM" id="MobiDB-lite"/>
    </source>
</evidence>
<dbReference type="GO" id="GO:0003779">
    <property type="term" value="F:actin binding"/>
    <property type="evidence" value="ECO:0007669"/>
    <property type="project" value="TreeGrafter"/>
</dbReference>
<evidence type="ECO:0000259" key="4">
    <source>
        <dbReference type="Pfam" id="PF04841"/>
    </source>
</evidence>
<dbReference type="GO" id="GO:0042144">
    <property type="term" value="P:vacuole fusion, non-autophagic"/>
    <property type="evidence" value="ECO:0007669"/>
    <property type="project" value="TreeGrafter"/>
</dbReference>
<gene>
    <name evidence="5" type="ORF">FNF31_05084</name>
</gene>
<feature type="domain" description="Vps16 C-terminal" evidence="3">
    <location>
        <begin position="849"/>
        <end position="989"/>
    </location>
</feature>
<sequence>MADMAPIVLSGLPDAPSAESLGEHGDDESSLDLAPAEVVTTDDVMDWKRITDTFYMRRWRMFDMVWKEPDLGSHIVRAAPCGGPIVVAPQRGAFSVMGGTGTRHDAVRVYNGAGMRLAVIDPPSSGGRLVTAGITNGCRVVVVRSDGAVDLFSPLGERLRVSFSLPGSTCASVGAPAGGAPGSGPADLGALLGGGRSRAGSVVMAEVGRRGLAALLLCEEEVPSDDPDAPDGATVTVSALKLVICGDLDSDAPGQRCTHPMPCMLDGRPPASMALLDFEGDAPVDVILATSDLSSPALVVVSEDGCDPVRAVSGFSGLPAVADRMAVSPDGRSVALLCGSQLRVYRSALTEPLLVVEVADLLADLAGAAGGAGLSSPGGDVGRTPPPTTLAWLGDEDGIALHWDGWGILIVGQDGSCCGWRYAKPSAVLSEGDGLRVLTADHHDFLAMVVEDSRWARLDMSQPGARLVNAAELFDTRDASAMEAVQSLQRAGELSAAVDQCLAAAEEEHSRVVQQRLLAAAYFGTRASDAGSSPASLSAVCRRIRVLNALRRPAVGCAMTAFQLEVLTPAAAADRLSQQLQHDAALRVCQCMGLPTRRVLEHWAAAKVAKCRPDEEAATLQVVSQRLQAEPGVSFADVAAAAHASGRAHIARSLLRLEPRLRRKVPLLLQMREGAAALDAALRGADLGLVSLTVAQLRERLAVNNDVGFEGAGRAGTALDDADDGGDEGAVTAGGMAEDGAAAGASGRAADSEGSSAAEGAGKERLFALLSGRPQALAMAEEQLSEDDPVMLQQLLEGAGRFRRAAQESLRLAGRETRFSRRLRELGNAVAILTRGIDGGDRSLTGLRTAVQNQMELLSAQVKLEQSFDAPMRFVGRSLADTLLELLRLEGDGSDRAKALAARLKVPDSRFWYLRIEALAAARAFDELAALAAKRSPVGYAPFVRAFLDARPRAMAQAKRVCPKVEDPPERLRLQCECEAWDDAAETARRIGTAAAAIEALQAMGMRGSGTEARAKLEALAASGR</sequence>
<dbReference type="Pfam" id="PF04840">
    <property type="entry name" value="Vps16_C"/>
    <property type="match status" value="2"/>
</dbReference>
<organism evidence="5 6">
    <name type="scientific">Cafeteria roenbergensis</name>
    <name type="common">Marine flagellate</name>
    <dbReference type="NCBI Taxonomy" id="33653"/>
    <lineage>
        <taxon>Eukaryota</taxon>
        <taxon>Sar</taxon>
        <taxon>Stramenopiles</taxon>
        <taxon>Bigyra</taxon>
        <taxon>Opalozoa</taxon>
        <taxon>Bicosoecida</taxon>
        <taxon>Cafeteriaceae</taxon>
        <taxon>Cafeteria</taxon>
    </lineage>
</organism>
<comment type="caution">
    <text evidence="5">The sequence shown here is derived from an EMBL/GenBank/DDBJ whole genome shotgun (WGS) entry which is preliminary data.</text>
</comment>
<evidence type="ECO:0000313" key="5">
    <source>
        <dbReference type="EMBL" id="KAA0159021.1"/>
    </source>
</evidence>
<evidence type="ECO:0000313" key="6">
    <source>
        <dbReference type="Proteomes" id="UP000325113"/>
    </source>
</evidence>
<feature type="region of interest" description="Disordered" evidence="2">
    <location>
        <begin position="10"/>
        <end position="31"/>
    </location>
</feature>
<feature type="domain" description="Vps16 N-terminal" evidence="4">
    <location>
        <begin position="383"/>
        <end position="525"/>
    </location>
</feature>
<dbReference type="PANTHER" id="PTHR12811">
    <property type="entry name" value="VACUOLAR PROTEIN SORTING VPS16"/>
    <property type="match status" value="1"/>
</dbReference>
<dbReference type="GO" id="GO:0016197">
    <property type="term" value="P:endosomal transport"/>
    <property type="evidence" value="ECO:0007669"/>
    <property type="project" value="TreeGrafter"/>
</dbReference>
<dbReference type="Proteomes" id="UP000325113">
    <property type="component" value="Unassembled WGS sequence"/>
</dbReference>
<comment type="similarity">
    <text evidence="1">Belongs to the VPS16 family.</text>
</comment>